<reference evidence="3" key="1">
    <citation type="submission" date="2019-08" db="EMBL/GenBank/DDBJ databases">
        <title>The genome of the North American firefly Photinus pyralis.</title>
        <authorList>
            <consortium name="Photinus pyralis genome working group"/>
            <person name="Fallon T.R."/>
            <person name="Sander Lower S.E."/>
            <person name="Weng J.-K."/>
        </authorList>
    </citation>
    <scope>NUCLEOTIDE SEQUENCE</scope>
    <source>
        <strain evidence="3">TRF0915ILg1</strain>
        <tissue evidence="3">Whole body</tissue>
    </source>
</reference>
<accession>A0A8K0GFI7</accession>
<dbReference type="Pfam" id="PF00078">
    <property type="entry name" value="RVT_1"/>
    <property type="match status" value="1"/>
</dbReference>
<feature type="region of interest" description="Disordered" evidence="1">
    <location>
        <begin position="378"/>
        <end position="402"/>
    </location>
</feature>
<evidence type="ECO:0000259" key="2">
    <source>
        <dbReference type="Pfam" id="PF00078"/>
    </source>
</evidence>
<organism evidence="3 4">
    <name type="scientific">Ignelater luminosus</name>
    <name type="common">Cucubano</name>
    <name type="synonym">Pyrophorus luminosus</name>
    <dbReference type="NCBI Taxonomy" id="2038154"/>
    <lineage>
        <taxon>Eukaryota</taxon>
        <taxon>Metazoa</taxon>
        <taxon>Ecdysozoa</taxon>
        <taxon>Arthropoda</taxon>
        <taxon>Hexapoda</taxon>
        <taxon>Insecta</taxon>
        <taxon>Pterygota</taxon>
        <taxon>Neoptera</taxon>
        <taxon>Endopterygota</taxon>
        <taxon>Coleoptera</taxon>
        <taxon>Polyphaga</taxon>
        <taxon>Elateriformia</taxon>
        <taxon>Elateroidea</taxon>
        <taxon>Elateridae</taxon>
        <taxon>Agrypninae</taxon>
        <taxon>Pyrophorini</taxon>
        <taxon>Ignelater</taxon>
    </lineage>
</organism>
<dbReference type="AlphaFoldDB" id="A0A8K0GFI7"/>
<evidence type="ECO:0000256" key="1">
    <source>
        <dbReference type="SAM" id="MobiDB-lite"/>
    </source>
</evidence>
<dbReference type="InterPro" id="IPR000477">
    <property type="entry name" value="RT_dom"/>
</dbReference>
<comment type="caution">
    <text evidence="3">The sequence shown here is derived from an EMBL/GenBank/DDBJ whole genome shotgun (WGS) entry which is preliminary data.</text>
</comment>
<dbReference type="PANTHER" id="PTHR19446">
    <property type="entry name" value="REVERSE TRANSCRIPTASES"/>
    <property type="match status" value="1"/>
</dbReference>
<proteinExistence type="predicted"/>
<gene>
    <name evidence="3" type="ORF">ILUMI_03403</name>
</gene>
<dbReference type="EMBL" id="VTPC01001190">
    <property type="protein sequence ID" value="KAF2902775.1"/>
    <property type="molecule type" value="Genomic_DNA"/>
</dbReference>
<dbReference type="Proteomes" id="UP000801492">
    <property type="component" value="Unassembled WGS sequence"/>
</dbReference>
<protein>
    <recommendedName>
        <fullName evidence="2">Reverse transcriptase domain-containing protein</fullName>
    </recommendedName>
</protein>
<sequence>NTSILTADYNPPIPLGNDEWVMGLTNFEAFNSVPNVTEANNTLKFGNKTISVPTGSYELSDIQQYINSQLNPTSYKFVKLTANTNTLKTVIKGTFDIDFNVENSIGGLLGYKRRRLEANVDHESDYPTNILTVNSLLIYCNITTGNYVNGAPGHIIHQFFPSVTPGHKIVESPDHDGDLVNFRGETVTVGLHLKRVRNGVPLKTLSASWLREEPQGYIYFKIRTSEELPARKEPTKVLINWEVFRTEVQRRVEGLGANEKTCHKKCTEIIKSAHKKATRVHNGRVCIERSREITRLPRDVDGGDDTMLDEYRARYKTAKKELRRLINKSKRAHWNQLFEDIENDIWSSGYGIAMKDCQDTFQYRQTMQVTGYSKARERGAVQRGGTSGGPKKHQAQMGSRPRSAKILSRVERSQGCPNTQGGEKPATERVIQIYLLVAEIEVCGGFAKMQFGFRKGRSTIQAIDKVKSLMREERQLWSALITIDVKNAFNTADWNIIIEKLLGRQVSAYLVILIREYLRDRKIRIDGRTKMYINAGVPQGSVLGPTLWNLLYDGVLRMGLPRGVTTVGFADDLALVEGMFNTPEEEIFDLMEERWSNNSYQASAMAYGSIKQETVNSDIVLITDCKEDGKSPLISRGYTPKSKA</sequence>
<dbReference type="InterPro" id="IPR043502">
    <property type="entry name" value="DNA/RNA_pol_sf"/>
</dbReference>
<evidence type="ECO:0000313" key="3">
    <source>
        <dbReference type="EMBL" id="KAF2902775.1"/>
    </source>
</evidence>
<dbReference type="SUPFAM" id="SSF56672">
    <property type="entry name" value="DNA/RNA polymerases"/>
    <property type="match status" value="1"/>
</dbReference>
<feature type="non-terminal residue" evidence="3">
    <location>
        <position position="1"/>
    </location>
</feature>
<evidence type="ECO:0000313" key="4">
    <source>
        <dbReference type="Proteomes" id="UP000801492"/>
    </source>
</evidence>
<dbReference type="GO" id="GO:0071897">
    <property type="term" value="P:DNA biosynthetic process"/>
    <property type="evidence" value="ECO:0007669"/>
    <property type="project" value="UniProtKB-ARBA"/>
</dbReference>
<dbReference type="OrthoDB" id="6767358at2759"/>
<name>A0A8K0GFI7_IGNLU</name>
<keyword evidence="4" id="KW-1185">Reference proteome</keyword>
<feature type="domain" description="Reverse transcriptase" evidence="2">
    <location>
        <begin position="444"/>
        <end position="594"/>
    </location>
</feature>